<keyword evidence="13 19" id="KW-0472">Membrane</keyword>
<evidence type="ECO:0000256" key="9">
    <source>
        <dbReference type="ARBA" id="ARBA00022679"/>
    </source>
</evidence>
<keyword evidence="10 19" id="KW-0812">Transmembrane</keyword>
<comment type="function">
    <text evidence="14">Joins adenosylcobinamide-GDP and alpha-ribazole to generate adenosylcobalamin (Ado-cobalamin). Also synthesizes adenosylcobalamin 5'-phosphate from adenosylcobinamide-GDP and alpha-ribazole 5'-phosphate.</text>
</comment>
<dbReference type="UniPathway" id="UPA00148">
    <property type="reaction ID" value="UER00238"/>
</dbReference>
<evidence type="ECO:0000256" key="18">
    <source>
        <dbReference type="ARBA" id="ARBA00049504"/>
    </source>
</evidence>
<dbReference type="GO" id="GO:0005886">
    <property type="term" value="C:plasma membrane"/>
    <property type="evidence" value="ECO:0007669"/>
    <property type="project" value="UniProtKB-SubCell"/>
</dbReference>
<evidence type="ECO:0000313" key="20">
    <source>
        <dbReference type="EMBL" id="TMI86604.1"/>
    </source>
</evidence>
<dbReference type="GO" id="GO:0051073">
    <property type="term" value="F:adenosylcobinamide-GDP ribazoletransferase activity"/>
    <property type="evidence" value="ECO:0007669"/>
    <property type="project" value="UniProtKB-EC"/>
</dbReference>
<dbReference type="EC" id="2.7.8.26" evidence="5"/>
<dbReference type="Proteomes" id="UP000318509">
    <property type="component" value="Unassembled WGS sequence"/>
</dbReference>
<dbReference type="AlphaFoldDB" id="A0A537JT21"/>
<keyword evidence="8" id="KW-0169">Cobalamin biosynthesis</keyword>
<evidence type="ECO:0000256" key="1">
    <source>
        <dbReference type="ARBA" id="ARBA00001946"/>
    </source>
</evidence>
<evidence type="ECO:0000256" key="6">
    <source>
        <dbReference type="ARBA" id="ARBA00015850"/>
    </source>
</evidence>
<evidence type="ECO:0000256" key="11">
    <source>
        <dbReference type="ARBA" id="ARBA00022842"/>
    </source>
</evidence>
<sequence>MEAAFEALRGALGRERLRLLAAVQYFTRLRVPGRTGHAQETLEGAIRYLPLIGAFVGAAGAAIYLLVRAVLPAGVAVALSMAATVIITGALHEDGLADAADGLGGGLSRERVLAIMKDPHV</sequence>
<reference evidence="20 21" key="1">
    <citation type="journal article" date="2019" name="Nat. Microbiol.">
        <title>Mediterranean grassland soil C-N compound turnover is dependent on rainfall and depth, and is mediated by genomically divergent microorganisms.</title>
        <authorList>
            <person name="Diamond S."/>
            <person name="Andeer P.F."/>
            <person name="Li Z."/>
            <person name="Crits-Christoph A."/>
            <person name="Burstein D."/>
            <person name="Anantharaman K."/>
            <person name="Lane K.R."/>
            <person name="Thomas B.C."/>
            <person name="Pan C."/>
            <person name="Northen T.R."/>
            <person name="Banfield J.F."/>
        </authorList>
    </citation>
    <scope>NUCLEOTIDE SEQUENCE [LARGE SCALE GENOMIC DNA]</scope>
    <source>
        <strain evidence="20">NP_3</strain>
    </source>
</reference>
<keyword evidence="11" id="KW-0460">Magnesium</keyword>
<evidence type="ECO:0000256" key="15">
    <source>
        <dbReference type="ARBA" id="ARBA00032605"/>
    </source>
</evidence>
<comment type="subcellular location">
    <subcellularLocation>
        <location evidence="2">Cell membrane</location>
        <topology evidence="2">Multi-pass membrane protein</topology>
    </subcellularLocation>
</comment>
<evidence type="ECO:0000256" key="14">
    <source>
        <dbReference type="ARBA" id="ARBA00025228"/>
    </source>
</evidence>
<dbReference type="GO" id="GO:0009236">
    <property type="term" value="P:cobalamin biosynthetic process"/>
    <property type="evidence" value="ECO:0007669"/>
    <property type="project" value="UniProtKB-UniPathway"/>
</dbReference>
<feature type="transmembrane region" description="Helical" evidence="19">
    <location>
        <begin position="73"/>
        <end position="91"/>
    </location>
</feature>
<dbReference type="GO" id="GO:0008818">
    <property type="term" value="F:cobalamin 5'-phosphate synthase activity"/>
    <property type="evidence" value="ECO:0007669"/>
    <property type="project" value="InterPro"/>
</dbReference>
<comment type="similarity">
    <text evidence="4">Belongs to the CobS family.</text>
</comment>
<comment type="pathway">
    <text evidence="3">Cofactor biosynthesis; adenosylcobalamin biosynthesis; adenosylcobalamin from cob(II)yrinate a,c-diamide: step 7/7.</text>
</comment>
<comment type="catalytic activity">
    <reaction evidence="18">
        <text>alpha-ribazole 5'-phosphate + adenosylcob(III)inamide-GDP = adenosylcob(III)alamin 5'-phosphate + GMP + H(+)</text>
        <dbReference type="Rhea" id="RHEA:23560"/>
        <dbReference type="ChEBI" id="CHEBI:15378"/>
        <dbReference type="ChEBI" id="CHEBI:57918"/>
        <dbReference type="ChEBI" id="CHEBI:58115"/>
        <dbReference type="ChEBI" id="CHEBI:60487"/>
        <dbReference type="ChEBI" id="CHEBI:60493"/>
        <dbReference type="EC" id="2.7.8.26"/>
    </reaction>
</comment>
<evidence type="ECO:0000256" key="8">
    <source>
        <dbReference type="ARBA" id="ARBA00022573"/>
    </source>
</evidence>
<evidence type="ECO:0000256" key="12">
    <source>
        <dbReference type="ARBA" id="ARBA00022989"/>
    </source>
</evidence>
<evidence type="ECO:0000256" key="3">
    <source>
        <dbReference type="ARBA" id="ARBA00004663"/>
    </source>
</evidence>
<accession>A0A537JT21</accession>
<evidence type="ECO:0000256" key="16">
    <source>
        <dbReference type="ARBA" id="ARBA00032853"/>
    </source>
</evidence>
<evidence type="ECO:0000256" key="19">
    <source>
        <dbReference type="SAM" id="Phobius"/>
    </source>
</evidence>
<keyword evidence="7" id="KW-1003">Cell membrane</keyword>
<evidence type="ECO:0000256" key="10">
    <source>
        <dbReference type="ARBA" id="ARBA00022692"/>
    </source>
</evidence>
<evidence type="ECO:0000256" key="17">
    <source>
        <dbReference type="ARBA" id="ARBA00048623"/>
    </source>
</evidence>
<comment type="cofactor">
    <cofactor evidence="1">
        <name>Mg(2+)</name>
        <dbReference type="ChEBI" id="CHEBI:18420"/>
    </cofactor>
</comment>
<comment type="catalytic activity">
    <reaction evidence="17">
        <text>alpha-ribazole + adenosylcob(III)inamide-GDP = adenosylcob(III)alamin + GMP + H(+)</text>
        <dbReference type="Rhea" id="RHEA:16049"/>
        <dbReference type="ChEBI" id="CHEBI:10329"/>
        <dbReference type="ChEBI" id="CHEBI:15378"/>
        <dbReference type="ChEBI" id="CHEBI:18408"/>
        <dbReference type="ChEBI" id="CHEBI:58115"/>
        <dbReference type="ChEBI" id="CHEBI:60487"/>
        <dbReference type="EC" id="2.7.8.26"/>
    </reaction>
</comment>
<evidence type="ECO:0000313" key="21">
    <source>
        <dbReference type="Proteomes" id="UP000318509"/>
    </source>
</evidence>
<dbReference type="EMBL" id="VBAK01000195">
    <property type="protein sequence ID" value="TMI86604.1"/>
    <property type="molecule type" value="Genomic_DNA"/>
</dbReference>
<keyword evidence="9 20" id="KW-0808">Transferase</keyword>
<dbReference type="Pfam" id="PF02654">
    <property type="entry name" value="CobS"/>
    <property type="match status" value="1"/>
</dbReference>
<protein>
    <recommendedName>
        <fullName evidence="6">Adenosylcobinamide-GDP ribazoletransferase</fullName>
        <ecNumber evidence="5">2.7.8.26</ecNumber>
    </recommendedName>
    <alternativeName>
        <fullName evidence="16">Cobalamin synthase</fullName>
    </alternativeName>
    <alternativeName>
        <fullName evidence="15">Cobalamin-5'-phosphate synthase</fullName>
    </alternativeName>
</protein>
<organism evidence="20 21">
    <name type="scientific">Candidatus Segetimicrobium genomatis</name>
    <dbReference type="NCBI Taxonomy" id="2569760"/>
    <lineage>
        <taxon>Bacteria</taxon>
        <taxon>Bacillati</taxon>
        <taxon>Candidatus Sysuimicrobiota</taxon>
        <taxon>Candidatus Sysuimicrobiia</taxon>
        <taxon>Candidatus Sysuimicrobiales</taxon>
        <taxon>Candidatus Segetimicrobiaceae</taxon>
        <taxon>Candidatus Segetimicrobium</taxon>
    </lineage>
</organism>
<feature type="non-terminal residue" evidence="20">
    <location>
        <position position="121"/>
    </location>
</feature>
<feature type="transmembrane region" description="Helical" evidence="19">
    <location>
        <begin position="48"/>
        <end position="67"/>
    </location>
</feature>
<name>A0A537JT21_9BACT</name>
<evidence type="ECO:0000256" key="7">
    <source>
        <dbReference type="ARBA" id="ARBA00022475"/>
    </source>
</evidence>
<evidence type="ECO:0000256" key="2">
    <source>
        <dbReference type="ARBA" id="ARBA00004651"/>
    </source>
</evidence>
<proteinExistence type="inferred from homology"/>
<dbReference type="PANTHER" id="PTHR34148">
    <property type="entry name" value="ADENOSYLCOBINAMIDE-GDP RIBAZOLETRANSFERASE"/>
    <property type="match status" value="1"/>
</dbReference>
<evidence type="ECO:0000256" key="5">
    <source>
        <dbReference type="ARBA" id="ARBA00013200"/>
    </source>
</evidence>
<dbReference type="InterPro" id="IPR003805">
    <property type="entry name" value="CobS"/>
</dbReference>
<evidence type="ECO:0000256" key="4">
    <source>
        <dbReference type="ARBA" id="ARBA00010561"/>
    </source>
</evidence>
<gene>
    <name evidence="20" type="ORF">E6H00_17935</name>
</gene>
<dbReference type="PANTHER" id="PTHR34148:SF1">
    <property type="entry name" value="ADENOSYLCOBINAMIDE-GDP RIBAZOLETRANSFERASE"/>
    <property type="match status" value="1"/>
</dbReference>
<keyword evidence="12 19" id="KW-1133">Transmembrane helix</keyword>
<dbReference type="HAMAP" id="MF_00719">
    <property type="entry name" value="CobS"/>
    <property type="match status" value="1"/>
</dbReference>
<evidence type="ECO:0000256" key="13">
    <source>
        <dbReference type="ARBA" id="ARBA00023136"/>
    </source>
</evidence>
<comment type="caution">
    <text evidence="20">The sequence shown here is derived from an EMBL/GenBank/DDBJ whole genome shotgun (WGS) entry which is preliminary data.</text>
</comment>